<evidence type="ECO:0000313" key="12">
    <source>
        <dbReference type="Proteomes" id="UP001628668"/>
    </source>
</evidence>
<dbReference type="InterPro" id="IPR046953">
    <property type="entry name" value="Spore_GerAC-like_C"/>
</dbReference>
<keyword evidence="4 8" id="KW-0732">Signal</keyword>
<keyword evidence="3" id="KW-0309">Germination</keyword>
<evidence type="ECO:0000256" key="1">
    <source>
        <dbReference type="ARBA" id="ARBA00004635"/>
    </source>
</evidence>
<dbReference type="InterPro" id="IPR008844">
    <property type="entry name" value="Spore_GerAC-like"/>
</dbReference>
<dbReference type="PROSITE" id="PS51257">
    <property type="entry name" value="PROKAR_LIPOPROTEIN"/>
    <property type="match status" value="1"/>
</dbReference>
<feature type="signal peptide" evidence="8">
    <location>
        <begin position="1"/>
        <end position="26"/>
    </location>
</feature>
<reference evidence="11 12" key="1">
    <citation type="submission" date="2024-12" db="EMBL/GenBank/DDBJ databases">
        <authorList>
            <person name="Li X."/>
            <person name="Zhang D."/>
        </authorList>
    </citation>
    <scope>NUCLEOTIDE SEQUENCE [LARGE SCALE GENOMIC DNA]</scope>
    <source>
        <strain evidence="11 12">JCM19602</strain>
    </source>
</reference>
<dbReference type="InterPro" id="IPR057336">
    <property type="entry name" value="GerAC_N"/>
</dbReference>
<feature type="domain" description="Spore germination GerAC-like C-terminal" evidence="9">
    <location>
        <begin position="216"/>
        <end position="372"/>
    </location>
</feature>
<comment type="caution">
    <text evidence="11">The sequence shown here is derived from an EMBL/GenBank/DDBJ whole genome shotgun (WGS) entry which is preliminary data.</text>
</comment>
<feature type="domain" description="Spore germination protein N-terminal" evidence="10">
    <location>
        <begin position="24"/>
        <end position="199"/>
    </location>
</feature>
<gene>
    <name evidence="11" type="ORF">ACKA06_08785</name>
</gene>
<evidence type="ECO:0000259" key="10">
    <source>
        <dbReference type="Pfam" id="PF25198"/>
    </source>
</evidence>
<name>A0ABW8VTN2_9BACI</name>
<evidence type="ECO:0000256" key="6">
    <source>
        <dbReference type="ARBA" id="ARBA00023139"/>
    </source>
</evidence>
<dbReference type="Gene3D" id="3.30.300.210">
    <property type="entry name" value="Nutrient germinant receptor protein C, domain 3"/>
    <property type="match status" value="1"/>
</dbReference>
<sequence>MVLRKFSICILASLFLLSGCSGIKNIQDLTYIVTIGMDYDPDHDEYIVYLQGLNFLNVAKQETRPIEPIPTLVGSARGKTLNLAVSKLYKLSRPPLFFGHLKTLVLSDKVIEYKFKEVLEDVGRNRSLRPNLLLFTTDQNIEEILHTKGLFSYPPVYTVLLTEENIEANLNDIGPVSLMSFLRRYYEPMGSAFIPRLSINENAWETDAPNPVLLLDGYSLFQHSDYKGILPSKEAVIVDWLLDKRNQIDYGINIDDELAATFKLTSQKMKVKIKEELSQPEFTLDVKVEAELLEKVKEVPYEKVKASLQESIKKEVQSVYEKGIEKKVDLLNIGEKYYRFNGSDYRKLRNSDRFYLNRDSLKKINVNVSISHYNAYRFNKADH</sequence>
<evidence type="ECO:0000313" key="11">
    <source>
        <dbReference type="EMBL" id="MFL8936879.1"/>
    </source>
</evidence>
<evidence type="ECO:0000256" key="3">
    <source>
        <dbReference type="ARBA" id="ARBA00022544"/>
    </source>
</evidence>
<evidence type="ECO:0000256" key="4">
    <source>
        <dbReference type="ARBA" id="ARBA00022729"/>
    </source>
</evidence>
<evidence type="ECO:0000256" key="5">
    <source>
        <dbReference type="ARBA" id="ARBA00023136"/>
    </source>
</evidence>
<dbReference type="PANTHER" id="PTHR35789:SF1">
    <property type="entry name" value="SPORE GERMINATION PROTEIN B3"/>
    <property type="match status" value="1"/>
</dbReference>
<comment type="subcellular location">
    <subcellularLocation>
        <location evidence="1">Membrane</location>
        <topology evidence="1">Lipid-anchor</topology>
    </subcellularLocation>
</comment>
<dbReference type="Pfam" id="PF05504">
    <property type="entry name" value="Spore_GerAC"/>
    <property type="match status" value="1"/>
</dbReference>
<organism evidence="11 12">
    <name type="scientific">Rossellomorea oryzaecorticis</name>
    <dbReference type="NCBI Taxonomy" id="1396505"/>
    <lineage>
        <taxon>Bacteria</taxon>
        <taxon>Bacillati</taxon>
        <taxon>Bacillota</taxon>
        <taxon>Bacilli</taxon>
        <taxon>Bacillales</taxon>
        <taxon>Bacillaceae</taxon>
        <taxon>Rossellomorea</taxon>
    </lineage>
</organism>
<dbReference type="RefSeq" id="WP_411159442.1">
    <property type="nucleotide sequence ID" value="NZ_JBJOSA010000005.1"/>
</dbReference>
<feature type="chain" id="PRO_5046481539" evidence="8">
    <location>
        <begin position="27"/>
        <end position="383"/>
    </location>
</feature>
<keyword evidence="7" id="KW-0449">Lipoprotein</keyword>
<dbReference type="InterPro" id="IPR038501">
    <property type="entry name" value="Spore_GerAC_C_sf"/>
</dbReference>
<dbReference type="NCBIfam" id="TIGR02887">
    <property type="entry name" value="spore_ger_x_C"/>
    <property type="match status" value="1"/>
</dbReference>
<dbReference type="Pfam" id="PF25198">
    <property type="entry name" value="Spore_GerAC_N"/>
    <property type="match status" value="1"/>
</dbReference>
<evidence type="ECO:0000256" key="8">
    <source>
        <dbReference type="SAM" id="SignalP"/>
    </source>
</evidence>
<dbReference type="PANTHER" id="PTHR35789">
    <property type="entry name" value="SPORE GERMINATION PROTEIN B3"/>
    <property type="match status" value="1"/>
</dbReference>
<keyword evidence="12" id="KW-1185">Reference proteome</keyword>
<accession>A0ABW8VTN2</accession>
<dbReference type="Proteomes" id="UP001628668">
    <property type="component" value="Unassembled WGS sequence"/>
</dbReference>
<protein>
    <submittedName>
        <fullName evidence="11">Ger(X)C family spore germination protein</fullName>
    </submittedName>
</protein>
<dbReference type="EMBL" id="JBJOSA010000005">
    <property type="protein sequence ID" value="MFL8936879.1"/>
    <property type="molecule type" value="Genomic_DNA"/>
</dbReference>
<evidence type="ECO:0000259" key="9">
    <source>
        <dbReference type="Pfam" id="PF05504"/>
    </source>
</evidence>
<keyword evidence="5" id="KW-0472">Membrane</keyword>
<evidence type="ECO:0000256" key="7">
    <source>
        <dbReference type="ARBA" id="ARBA00023288"/>
    </source>
</evidence>
<proteinExistence type="inferred from homology"/>
<keyword evidence="6" id="KW-0564">Palmitate</keyword>
<evidence type="ECO:0000256" key="2">
    <source>
        <dbReference type="ARBA" id="ARBA00007886"/>
    </source>
</evidence>
<comment type="similarity">
    <text evidence="2">Belongs to the GerABKC lipoprotein family.</text>
</comment>